<accession>A0AA51RRY0</accession>
<proteinExistence type="predicted"/>
<feature type="region of interest" description="Disordered" evidence="3">
    <location>
        <begin position="190"/>
        <end position="213"/>
    </location>
</feature>
<evidence type="ECO:0000259" key="4">
    <source>
        <dbReference type="Pfam" id="PF00685"/>
    </source>
</evidence>
<dbReference type="SUPFAM" id="SSF52540">
    <property type="entry name" value="P-loop containing nucleoside triphosphate hydrolases"/>
    <property type="match status" value="1"/>
</dbReference>
<dbReference type="InterPro" id="IPR027417">
    <property type="entry name" value="P-loop_NTPase"/>
</dbReference>
<dbReference type="EMBL" id="CP133548">
    <property type="protein sequence ID" value="WMS86553.1"/>
    <property type="molecule type" value="Genomic_DNA"/>
</dbReference>
<gene>
    <name evidence="5" type="ORF">Q9312_15135</name>
</gene>
<reference evidence="5 6" key="1">
    <citation type="submission" date="2023-08" db="EMBL/GenBank/DDBJ databases">
        <title>Pleionea litopenaei sp. nov., isolated from stomach of juvenile Litopenaeus vannamei.</title>
        <authorList>
            <person name="Rho A.M."/>
            <person name="Hwang C.Y."/>
        </authorList>
    </citation>
    <scope>NUCLEOTIDE SEQUENCE [LARGE SCALE GENOMIC DNA]</scope>
    <source>
        <strain evidence="5 6">HL-JVS1</strain>
    </source>
</reference>
<dbReference type="PANTHER" id="PTHR10605">
    <property type="entry name" value="HEPARAN SULFATE SULFOTRANSFERASE"/>
    <property type="match status" value="1"/>
</dbReference>
<dbReference type="RefSeq" id="WP_309201698.1">
    <property type="nucleotide sequence ID" value="NZ_CP133548.1"/>
</dbReference>
<keyword evidence="6" id="KW-1185">Reference proteome</keyword>
<dbReference type="EC" id="2.8.2.-" evidence="5"/>
<evidence type="ECO:0000313" key="5">
    <source>
        <dbReference type="EMBL" id="WMS86553.1"/>
    </source>
</evidence>
<protein>
    <submittedName>
        <fullName evidence="5">Sulfotransferase</fullName>
        <ecNumber evidence="5">2.8.2.-</ecNumber>
    </submittedName>
</protein>
<dbReference type="InterPro" id="IPR000863">
    <property type="entry name" value="Sulfotransferase_dom"/>
</dbReference>
<sequence length="251" mass="29270">MTPSFFIIGAAKAATTSLASLLAQHPDVGIVRGKEPHFFSFDKFYAAGWERYLTLYQHCKDCKIVGDASTSYSRIRYQPNTISRIKKHVPDAKIIYMVRHPVKRIESAYYEHAATPESPNFVSLTQAVKRNTMMLDSSRYWEVFSAYREAFGERNIKVVWFEEYITDIIGQTQEVCRFLGVDDNFYPNLDQEQKNTRKGSSTTQREGKQDASLHSWDDKTFNWVIEQLREDNLKLLDHFSKPKHYWNGLFL</sequence>
<dbReference type="AlphaFoldDB" id="A0AA51RRY0"/>
<feature type="domain" description="Sulfotransferase" evidence="4">
    <location>
        <begin position="4"/>
        <end position="204"/>
    </location>
</feature>
<evidence type="ECO:0000256" key="1">
    <source>
        <dbReference type="ARBA" id="ARBA00022679"/>
    </source>
</evidence>
<dbReference type="Proteomes" id="UP001239782">
    <property type="component" value="Chromosome"/>
</dbReference>
<evidence type="ECO:0000313" key="6">
    <source>
        <dbReference type="Proteomes" id="UP001239782"/>
    </source>
</evidence>
<dbReference type="Gene3D" id="3.40.50.300">
    <property type="entry name" value="P-loop containing nucleotide triphosphate hydrolases"/>
    <property type="match status" value="1"/>
</dbReference>
<dbReference type="GO" id="GO:0008146">
    <property type="term" value="F:sulfotransferase activity"/>
    <property type="evidence" value="ECO:0007669"/>
    <property type="project" value="InterPro"/>
</dbReference>
<dbReference type="KEGG" id="plei:Q9312_15135"/>
<dbReference type="Pfam" id="PF00685">
    <property type="entry name" value="Sulfotransfer_1"/>
    <property type="match status" value="1"/>
</dbReference>
<organism evidence="5 6">
    <name type="scientific">Pleionea litopenaei</name>
    <dbReference type="NCBI Taxonomy" id="3070815"/>
    <lineage>
        <taxon>Bacteria</taxon>
        <taxon>Pseudomonadati</taxon>
        <taxon>Pseudomonadota</taxon>
        <taxon>Gammaproteobacteria</taxon>
        <taxon>Oceanospirillales</taxon>
        <taxon>Pleioneaceae</taxon>
        <taxon>Pleionea</taxon>
    </lineage>
</organism>
<evidence type="ECO:0000256" key="2">
    <source>
        <dbReference type="ARBA" id="ARBA00023180"/>
    </source>
</evidence>
<keyword evidence="1 5" id="KW-0808">Transferase</keyword>
<dbReference type="InterPro" id="IPR037359">
    <property type="entry name" value="NST/OST"/>
</dbReference>
<evidence type="ECO:0000256" key="3">
    <source>
        <dbReference type="SAM" id="MobiDB-lite"/>
    </source>
</evidence>
<keyword evidence="2" id="KW-0325">Glycoprotein</keyword>
<dbReference type="PANTHER" id="PTHR10605:SF56">
    <property type="entry name" value="BIFUNCTIONAL HEPARAN SULFATE N-DEACETYLASE_N-SULFOTRANSFERASE"/>
    <property type="match status" value="1"/>
</dbReference>
<name>A0AA51RRY0_9GAMM</name>